<name>A0A939NFX7_PRORE</name>
<gene>
    <name evidence="1" type="ORF">J4727_15250</name>
</gene>
<dbReference type="EMBL" id="JAGETQ010000104">
    <property type="protein sequence ID" value="MBO1916427.1"/>
    <property type="molecule type" value="Genomic_DNA"/>
</dbReference>
<accession>A0A939NFX7</accession>
<dbReference type="AlphaFoldDB" id="A0A939NFX7"/>
<evidence type="ECO:0000313" key="2">
    <source>
        <dbReference type="Proteomes" id="UP000664477"/>
    </source>
</evidence>
<protein>
    <submittedName>
        <fullName evidence="1">Uncharacterized protein</fullName>
    </submittedName>
</protein>
<organism evidence="1 2">
    <name type="scientific">Providencia rettgeri</name>
    <dbReference type="NCBI Taxonomy" id="587"/>
    <lineage>
        <taxon>Bacteria</taxon>
        <taxon>Pseudomonadati</taxon>
        <taxon>Pseudomonadota</taxon>
        <taxon>Gammaproteobacteria</taxon>
        <taxon>Enterobacterales</taxon>
        <taxon>Morganellaceae</taxon>
        <taxon>Providencia</taxon>
    </lineage>
</organism>
<comment type="caution">
    <text evidence="1">The sequence shown here is derived from an EMBL/GenBank/DDBJ whole genome shotgun (WGS) entry which is preliminary data.</text>
</comment>
<sequence>MIITGVGLKGGGWSSNYDQKTSLWRMKILLLLKTERRKCLSLWIGAFRLEVVNPENQLVSSVQFWAGYSWQDNTGEVAQFVLTK</sequence>
<proteinExistence type="predicted"/>
<evidence type="ECO:0000313" key="1">
    <source>
        <dbReference type="EMBL" id="MBO1916427.1"/>
    </source>
</evidence>
<dbReference type="Proteomes" id="UP000664477">
    <property type="component" value="Unassembled WGS sequence"/>
</dbReference>
<reference evidence="1" key="1">
    <citation type="submission" date="2021-03" db="EMBL/GenBank/DDBJ databases">
        <title>Molecular epidemiology and mechanisms of colistin and carbapenem resistance in Enterobacteriaceae from clinical isolates, the environment and porcine samples in Pretoria, South Africa.</title>
        <authorList>
            <person name="Bogoshi D."/>
            <person name="Mbelle N.M."/>
            <person name="Naidoo V."/>
            <person name="Osei Sekyere J."/>
        </authorList>
    </citation>
    <scope>NUCLEOTIDE SEQUENCE</scope>
    <source>
        <strain evidence="1">C052</strain>
    </source>
</reference>